<dbReference type="EMBL" id="KL584977">
    <property type="protein sequence ID" value="KEQ87067.1"/>
    <property type="molecule type" value="Genomic_DNA"/>
</dbReference>
<dbReference type="Proteomes" id="UP000030706">
    <property type="component" value="Unassembled WGS sequence"/>
</dbReference>
<feature type="region of interest" description="Disordered" evidence="1">
    <location>
        <begin position="36"/>
        <end position="59"/>
    </location>
</feature>
<evidence type="ECO:0000256" key="1">
    <source>
        <dbReference type="SAM" id="MobiDB-lite"/>
    </source>
</evidence>
<accession>A0A074XYM8</accession>
<keyword evidence="3" id="KW-1185">Reference proteome</keyword>
<protein>
    <submittedName>
        <fullName evidence="2">Uncharacterized protein</fullName>
    </submittedName>
</protein>
<evidence type="ECO:0000313" key="3">
    <source>
        <dbReference type="Proteomes" id="UP000030706"/>
    </source>
</evidence>
<name>A0A074XYM8_AURPU</name>
<proteinExistence type="predicted"/>
<sequence length="198" mass="23149">MALASILQTLRPFGLRALPMTASPCQFTTCCTYHERPRLDPEGKSSRSRPREAEQTGDAELRIIRRNHDRDYARRRRSSEKYVAAERASQKARRANNPELLSHGLRAWVTRNMLAIQNKKFEWKVATPVYSEKVEHLCSTCDVFRFRKLWWEHPNGFECHDCYTKRDWITEVSPVGLEDHKFGELRALKKSPLGEPKH</sequence>
<evidence type="ECO:0000313" key="2">
    <source>
        <dbReference type="EMBL" id="KEQ87067.1"/>
    </source>
</evidence>
<reference evidence="2 3" key="1">
    <citation type="journal article" date="2014" name="BMC Genomics">
        <title>Genome sequencing of four Aureobasidium pullulans varieties: biotechnological potential, stress tolerance, and description of new species.</title>
        <authorList>
            <person name="Gostin Ar C."/>
            <person name="Ohm R.A."/>
            <person name="Kogej T."/>
            <person name="Sonjak S."/>
            <person name="Turk M."/>
            <person name="Zajc J."/>
            <person name="Zalar P."/>
            <person name="Grube M."/>
            <person name="Sun H."/>
            <person name="Han J."/>
            <person name="Sharma A."/>
            <person name="Chiniquy J."/>
            <person name="Ngan C.Y."/>
            <person name="Lipzen A."/>
            <person name="Barry K."/>
            <person name="Grigoriev I.V."/>
            <person name="Gunde-Cimerman N."/>
        </authorList>
    </citation>
    <scope>NUCLEOTIDE SEQUENCE [LARGE SCALE GENOMIC DNA]</scope>
    <source>
        <strain evidence="2 3">EXF-150</strain>
    </source>
</reference>
<dbReference type="HOGENOM" id="CLU_096851_0_0_1"/>
<gene>
    <name evidence="2" type="ORF">M438DRAFT_343460</name>
</gene>
<dbReference type="RefSeq" id="XP_029763254.1">
    <property type="nucleotide sequence ID" value="XM_029904988.1"/>
</dbReference>
<dbReference type="GeneID" id="40747294"/>
<organism evidence="2 3">
    <name type="scientific">Aureobasidium pullulans EXF-150</name>
    <dbReference type="NCBI Taxonomy" id="1043002"/>
    <lineage>
        <taxon>Eukaryota</taxon>
        <taxon>Fungi</taxon>
        <taxon>Dikarya</taxon>
        <taxon>Ascomycota</taxon>
        <taxon>Pezizomycotina</taxon>
        <taxon>Dothideomycetes</taxon>
        <taxon>Dothideomycetidae</taxon>
        <taxon>Dothideales</taxon>
        <taxon>Saccotheciaceae</taxon>
        <taxon>Aureobasidium</taxon>
    </lineage>
</organism>
<dbReference type="AlphaFoldDB" id="A0A074XYM8"/>